<dbReference type="InterPro" id="IPR031107">
    <property type="entry name" value="Small_HSP"/>
</dbReference>
<evidence type="ECO:0000313" key="6">
    <source>
        <dbReference type="Proteomes" id="UP000221168"/>
    </source>
</evidence>
<feature type="domain" description="SHSP" evidence="4">
    <location>
        <begin position="61"/>
        <end position="175"/>
    </location>
</feature>
<dbReference type="InterPro" id="IPR002068">
    <property type="entry name" value="A-crystallin/Hsp20_dom"/>
</dbReference>
<dbReference type="InterPro" id="IPR008978">
    <property type="entry name" value="HSP20-like_chaperone"/>
</dbReference>
<gene>
    <name evidence="5" type="ORF">CSC94_21125</name>
</gene>
<dbReference type="CDD" id="cd06464">
    <property type="entry name" value="ACD_sHsps-like"/>
    <property type="match status" value="1"/>
</dbReference>
<accession>A0A2G1QHN9</accession>
<comment type="similarity">
    <text evidence="1 2">Belongs to the small heat shock protein (HSP20) family.</text>
</comment>
<dbReference type="OrthoDB" id="9808910at2"/>
<comment type="caution">
    <text evidence="5">The sequence shown here is derived from an EMBL/GenBank/DDBJ whole genome shotgun (WGS) entry which is preliminary data.</text>
</comment>
<protein>
    <submittedName>
        <fullName evidence="5">Molecular chaperone Hsp20</fullName>
    </submittedName>
</protein>
<evidence type="ECO:0000259" key="4">
    <source>
        <dbReference type="PROSITE" id="PS01031"/>
    </source>
</evidence>
<dbReference type="Pfam" id="PF00011">
    <property type="entry name" value="HSP20"/>
    <property type="match status" value="1"/>
</dbReference>
<evidence type="ECO:0000256" key="3">
    <source>
        <dbReference type="SAM" id="MobiDB-lite"/>
    </source>
</evidence>
<dbReference type="Gene3D" id="2.60.40.790">
    <property type="match status" value="1"/>
</dbReference>
<proteinExistence type="inferred from homology"/>
<organism evidence="5 6">
    <name type="scientific">Zhengella mangrovi</name>
    <dbReference type="NCBI Taxonomy" id="1982044"/>
    <lineage>
        <taxon>Bacteria</taxon>
        <taxon>Pseudomonadati</taxon>
        <taxon>Pseudomonadota</taxon>
        <taxon>Alphaproteobacteria</taxon>
        <taxon>Hyphomicrobiales</taxon>
        <taxon>Notoacmeibacteraceae</taxon>
        <taxon>Zhengella</taxon>
    </lineage>
</organism>
<dbReference type="Proteomes" id="UP000221168">
    <property type="component" value="Unassembled WGS sequence"/>
</dbReference>
<feature type="region of interest" description="Disordered" evidence="3">
    <location>
        <begin position="1"/>
        <end position="21"/>
    </location>
</feature>
<dbReference type="SUPFAM" id="SSF49764">
    <property type="entry name" value="HSP20-like chaperones"/>
    <property type="match status" value="1"/>
</dbReference>
<name>A0A2G1QHN9_9HYPH</name>
<dbReference type="EMBL" id="PDVP01000019">
    <property type="protein sequence ID" value="PHP65035.1"/>
    <property type="molecule type" value="Genomic_DNA"/>
</dbReference>
<evidence type="ECO:0000256" key="1">
    <source>
        <dbReference type="PROSITE-ProRule" id="PRU00285"/>
    </source>
</evidence>
<dbReference type="PROSITE" id="PS01031">
    <property type="entry name" value="SHSP"/>
    <property type="match status" value="1"/>
</dbReference>
<evidence type="ECO:0000256" key="2">
    <source>
        <dbReference type="RuleBase" id="RU003616"/>
    </source>
</evidence>
<dbReference type="PANTHER" id="PTHR11527">
    <property type="entry name" value="HEAT-SHOCK PROTEIN 20 FAMILY MEMBER"/>
    <property type="match status" value="1"/>
</dbReference>
<keyword evidence="6" id="KW-1185">Reference proteome</keyword>
<evidence type="ECO:0000313" key="5">
    <source>
        <dbReference type="EMBL" id="PHP65035.1"/>
    </source>
</evidence>
<sequence>MNRCGRKRKEVPMSDKPAKNALSPWSGNLFTDFRKQMDDLMEGFFGSGSTLAGRSGLPSLDMTGAIRPAIDIAENDQAITVTAELPGMTEDQVDLTIRNGMLTLKGEKKIEHDGDRDDVHVIERSYGSFQRSIPIPERVDANAIDAKFDKGVLTVTMPKRKEAAPAARKVEIGKA</sequence>
<reference evidence="5 6" key="1">
    <citation type="submission" date="2017-10" db="EMBL/GenBank/DDBJ databases">
        <title>Sedimentibacterium mangrovi gen. nov., sp. nov., a novel member of family Phyllobacteriacea isolated from mangrove sediment.</title>
        <authorList>
            <person name="Liao H."/>
            <person name="Tian Y."/>
        </authorList>
    </citation>
    <scope>NUCLEOTIDE SEQUENCE [LARGE SCALE GENOMIC DNA]</scope>
    <source>
        <strain evidence="5 6">X9-2-2</strain>
    </source>
</reference>
<dbReference type="AlphaFoldDB" id="A0A2G1QHN9"/>